<sequence length="98" mass="11120">MEWASFAYEAGSCHSISDAATFVAALLLHCPSQLSITYKNCFAFINFTVYKSILHKTASRYDSWFELCYRPKLGAIRGLRRALRQALLPQATRRSTPL</sequence>
<reference evidence="1" key="1">
    <citation type="submission" date="2020-11" db="EMBL/GenBank/DDBJ databases">
        <authorList>
            <person name="Tran Van P."/>
        </authorList>
    </citation>
    <scope>NUCLEOTIDE SEQUENCE</scope>
</reference>
<gene>
    <name evidence="1" type="ORF">TTEB3V08_LOCUS8781</name>
</gene>
<protein>
    <submittedName>
        <fullName evidence="1">Uncharacterized protein</fullName>
    </submittedName>
</protein>
<proteinExistence type="predicted"/>
<evidence type="ECO:0000313" key="1">
    <source>
        <dbReference type="EMBL" id="CAD7460864.1"/>
    </source>
</evidence>
<dbReference type="EMBL" id="OE004119">
    <property type="protein sequence ID" value="CAD7460864.1"/>
    <property type="molecule type" value="Genomic_DNA"/>
</dbReference>
<organism evidence="1">
    <name type="scientific">Timema tahoe</name>
    <dbReference type="NCBI Taxonomy" id="61484"/>
    <lineage>
        <taxon>Eukaryota</taxon>
        <taxon>Metazoa</taxon>
        <taxon>Ecdysozoa</taxon>
        <taxon>Arthropoda</taxon>
        <taxon>Hexapoda</taxon>
        <taxon>Insecta</taxon>
        <taxon>Pterygota</taxon>
        <taxon>Neoptera</taxon>
        <taxon>Polyneoptera</taxon>
        <taxon>Phasmatodea</taxon>
        <taxon>Timematodea</taxon>
        <taxon>Timematoidea</taxon>
        <taxon>Timematidae</taxon>
        <taxon>Timema</taxon>
    </lineage>
</organism>
<dbReference type="AlphaFoldDB" id="A0A7R9IM24"/>
<accession>A0A7R9IM24</accession>
<name>A0A7R9IM24_9NEOP</name>